<evidence type="ECO:0000256" key="4">
    <source>
        <dbReference type="ARBA" id="ARBA00022692"/>
    </source>
</evidence>
<dbReference type="AlphaFoldDB" id="D4CY44"/>
<dbReference type="PANTHER" id="PTHR33362:SF4">
    <property type="entry name" value="2,3-DIKETO-L-GULONATE TRAP TRANSPORTER LARGE PERMEASE PROTEIN YIAN"/>
    <property type="match status" value="1"/>
</dbReference>
<reference evidence="9 10" key="1">
    <citation type="submission" date="2010-02" db="EMBL/GenBank/DDBJ databases">
        <authorList>
            <person name="Weinstock G."/>
            <person name="Sodergren E."/>
            <person name="Clifton S."/>
            <person name="Fulton L."/>
            <person name="Fulton B."/>
            <person name="Courtney L."/>
            <person name="Fronick C."/>
            <person name="Harrison M."/>
            <person name="Strong C."/>
            <person name="Farmer C."/>
            <person name="Delahaunty K."/>
            <person name="Markovic C."/>
            <person name="Hall O."/>
            <person name="Minx P."/>
            <person name="Tomlinson C."/>
            <person name="Mitreva M."/>
            <person name="Nelson J."/>
            <person name="Hou S."/>
            <person name="Wollam A."/>
            <person name="Pepin K.H."/>
            <person name="Johnson M."/>
            <person name="Bhonagiri V."/>
            <person name="Zhang X."/>
            <person name="Suruliraj S."/>
            <person name="Warren W."/>
            <person name="Chinwalla A."/>
            <person name="Mardis E.R."/>
            <person name="Wilson R.K."/>
        </authorList>
    </citation>
    <scope>NUCLEOTIDE SEQUENCE [LARGE SCALE GENOMIC DNA]</scope>
    <source>
        <strain evidence="9 10">ATCC 33693</strain>
    </source>
</reference>
<feature type="transmembrane region" description="Helical" evidence="7">
    <location>
        <begin position="175"/>
        <end position="198"/>
    </location>
</feature>
<feature type="transmembrane region" description="Helical" evidence="7">
    <location>
        <begin position="362"/>
        <end position="386"/>
    </location>
</feature>
<feature type="transmembrane region" description="Helical" evidence="7">
    <location>
        <begin position="278"/>
        <end position="300"/>
    </location>
</feature>
<dbReference type="GO" id="GO:0022857">
    <property type="term" value="F:transmembrane transporter activity"/>
    <property type="evidence" value="ECO:0007669"/>
    <property type="project" value="TreeGrafter"/>
</dbReference>
<name>D4CY44_9FUSO</name>
<feature type="transmembrane region" description="Helical" evidence="7">
    <location>
        <begin position="219"/>
        <end position="241"/>
    </location>
</feature>
<dbReference type="eggNOG" id="COG1593">
    <property type="taxonomic scope" value="Bacteria"/>
</dbReference>
<feature type="transmembrane region" description="Helical" evidence="7">
    <location>
        <begin position="406"/>
        <end position="427"/>
    </location>
</feature>
<organism evidence="9 10">
    <name type="scientific">Fusobacterium periodonticum ATCC 33693</name>
    <dbReference type="NCBI Taxonomy" id="546275"/>
    <lineage>
        <taxon>Bacteria</taxon>
        <taxon>Fusobacteriati</taxon>
        <taxon>Fusobacteriota</taxon>
        <taxon>Fusobacteriia</taxon>
        <taxon>Fusobacteriales</taxon>
        <taxon>Fusobacteriaceae</taxon>
        <taxon>Fusobacterium</taxon>
    </lineage>
</organism>
<protein>
    <submittedName>
        <fullName evidence="9">TRAP transporter, DctM subunit</fullName>
    </submittedName>
</protein>
<feature type="transmembrane region" description="Helical" evidence="7">
    <location>
        <begin position="12"/>
        <end position="38"/>
    </location>
</feature>
<evidence type="ECO:0000313" key="10">
    <source>
        <dbReference type="Proteomes" id="UP000003748"/>
    </source>
</evidence>
<dbReference type="EMBL" id="ACJY01000106">
    <property type="protein sequence ID" value="EFE85682.1"/>
    <property type="molecule type" value="Genomic_DNA"/>
</dbReference>
<dbReference type="Pfam" id="PF06808">
    <property type="entry name" value="DctM"/>
    <property type="match status" value="1"/>
</dbReference>
<dbReference type="PIRSF" id="PIRSF006066">
    <property type="entry name" value="HI0050"/>
    <property type="match status" value="1"/>
</dbReference>
<evidence type="ECO:0000313" key="9">
    <source>
        <dbReference type="EMBL" id="EFE85682.1"/>
    </source>
</evidence>
<keyword evidence="4 7" id="KW-0812">Transmembrane</keyword>
<dbReference type="NCBIfam" id="TIGR00786">
    <property type="entry name" value="dctM"/>
    <property type="match status" value="1"/>
</dbReference>
<evidence type="ECO:0000256" key="1">
    <source>
        <dbReference type="ARBA" id="ARBA00004429"/>
    </source>
</evidence>
<comment type="caution">
    <text evidence="9">The sequence shown here is derived from an EMBL/GenBank/DDBJ whole genome shotgun (WGS) entry which is preliminary data.</text>
</comment>
<feature type="transmembrane region" description="Helical" evidence="7">
    <location>
        <begin position="140"/>
        <end position="163"/>
    </location>
</feature>
<keyword evidence="6 7" id="KW-0472">Membrane</keyword>
<evidence type="ECO:0000256" key="5">
    <source>
        <dbReference type="ARBA" id="ARBA00022989"/>
    </source>
</evidence>
<accession>D4CY44</accession>
<comment type="subcellular location">
    <subcellularLocation>
        <location evidence="1">Cell inner membrane</location>
        <topology evidence="1">Multi-pass membrane protein</topology>
    </subcellularLocation>
</comment>
<gene>
    <name evidence="9" type="ORF">FUSPEROL_02355</name>
</gene>
<feature type="domain" description="TRAP C4-dicarboxylate transport system permease DctM subunit" evidence="8">
    <location>
        <begin position="11"/>
        <end position="423"/>
    </location>
</feature>
<feature type="transmembrane region" description="Helical" evidence="7">
    <location>
        <begin position="247"/>
        <end position="266"/>
    </location>
</feature>
<keyword evidence="5 7" id="KW-1133">Transmembrane helix</keyword>
<dbReference type="STRING" id="546275.FUSPEROL_02355"/>
<evidence type="ECO:0000256" key="2">
    <source>
        <dbReference type="ARBA" id="ARBA00022475"/>
    </source>
</evidence>
<dbReference type="GO" id="GO:0005886">
    <property type="term" value="C:plasma membrane"/>
    <property type="evidence" value="ECO:0007669"/>
    <property type="project" value="UniProtKB-SubCell"/>
</dbReference>
<evidence type="ECO:0000256" key="6">
    <source>
        <dbReference type="ARBA" id="ARBA00023136"/>
    </source>
</evidence>
<feature type="transmembrane region" description="Helical" evidence="7">
    <location>
        <begin position="320"/>
        <end position="350"/>
    </location>
</feature>
<keyword evidence="2" id="KW-1003">Cell membrane</keyword>
<dbReference type="Proteomes" id="UP000003748">
    <property type="component" value="Unassembled WGS sequence"/>
</dbReference>
<sequence length="431" mass="47617">MKNNMEKLLPIILLFVLFFLNVPICFALFSSTFFYFIFINTNTYPDLILQVFVNSAQSFPLLAIPFFIMAGAVMNYSGISSRLMGVAEVLTGHMKGGLAQVNVLLSTLMGGISGSANADAAMECKILVPEMTKRGYSKEFSAAITAASSAITPVIPPGINLIIYSLIANVSVAKMFIAGYVPGLAMCISLMITVYFIAKKRGYKPIREKRASSKEIFKVLKDSFWALFLPFGIIMGMRMGFFTPTEAGAIAVVYCILVGFFIYKELKIIYFVDIIKETVYGTSTVMFIIIGATVFGQYLNWERIPHLIGEFLTNFTDNKYMFLVIVNLILLFVGMFIEGGAAMIILAPLLIPTAVSLGIDPVHFGIVMIVNIMIGGLTPPFGSMMFLTCSIVRVEIKDFVKECMPFIITLLIVLIIVTFLPQLILFLPNLI</sequence>
<proteinExistence type="predicted"/>
<evidence type="ECO:0000256" key="7">
    <source>
        <dbReference type="SAM" id="Phobius"/>
    </source>
</evidence>
<dbReference type="HOGENOM" id="CLU_019824_4_1_0"/>
<feature type="transmembrane region" description="Helical" evidence="7">
    <location>
        <begin position="58"/>
        <end position="76"/>
    </location>
</feature>
<dbReference type="PANTHER" id="PTHR33362">
    <property type="entry name" value="SIALIC ACID TRAP TRANSPORTER PERMEASE PROTEIN SIAT-RELATED"/>
    <property type="match status" value="1"/>
</dbReference>
<evidence type="ECO:0000256" key="3">
    <source>
        <dbReference type="ARBA" id="ARBA00022519"/>
    </source>
</evidence>
<evidence type="ECO:0000259" key="8">
    <source>
        <dbReference type="Pfam" id="PF06808"/>
    </source>
</evidence>
<keyword evidence="3" id="KW-0997">Cell inner membrane</keyword>
<dbReference type="InterPro" id="IPR004681">
    <property type="entry name" value="TRAP_DctM"/>
</dbReference>
<dbReference type="InterPro" id="IPR010656">
    <property type="entry name" value="DctM"/>
</dbReference>